<dbReference type="EMBL" id="ONZQ02000003">
    <property type="protein sequence ID" value="SPN99655.1"/>
    <property type="molecule type" value="Genomic_DNA"/>
</dbReference>
<gene>
    <name evidence="3" type="ORF">DNG_02507</name>
</gene>
<dbReference type="Gene3D" id="1.10.10.60">
    <property type="entry name" value="Homeodomain-like"/>
    <property type="match status" value="1"/>
</dbReference>
<evidence type="ECO:0000313" key="3">
    <source>
        <dbReference type="EMBL" id="SPN99655.1"/>
    </source>
</evidence>
<dbReference type="PROSITE" id="PS50090">
    <property type="entry name" value="MYB_LIKE"/>
    <property type="match status" value="1"/>
</dbReference>
<evidence type="ECO:0000313" key="4">
    <source>
        <dbReference type="Proteomes" id="UP001187682"/>
    </source>
</evidence>
<comment type="caution">
    <text evidence="3">The sequence shown here is derived from an EMBL/GenBank/DDBJ whole genome shotgun (WGS) entry which is preliminary data.</text>
</comment>
<dbReference type="InterPro" id="IPR001005">
    <property type="entry name" value="SANT/Myb"/>
</dbReference>
<sequence>MADKWTEAENSRLLMQVIAQLKPEKGGIDWDRINIEGRTKKACQNTWFKFMTTHKQQLEAAGEGGGDVPPSPAKVPARKRKGKKEPQQTNADDGEDVPSPTKKPRARQRKPKVEDDVEIPSPDTIEDVDREVADAKPKVKNSI</sequence>
<reference evidence="3" key="1">
    <citation type="submission" date="2018-03" db="EMBL/GenBank/DDBJ databases">
        <authorList>
            <person name="Guldener U."/>
        </authorList>
    </citation>
    <scope>NUCLEOTIDE SEQUENCE</scope>
</reference>
<accession>A0AAE8MUJ6</accession>
<dbReference type="AlphaFoldDB" id="A0AAE8MUJ6"/>
<feature type="domain" description="Myb-like" evidence="2">
    <location>
        <begin position="1"/>
        <end position="51"/>
    </location>
</feature>
<evidence type="ECO:0000259" key="2">
    <source>
        <dbReference type="PROSITE" id="PS50090"/>
    </source>
</evidence>
<protein>
    <recommendedName>
        <fullName evidence="2">Myb-like domain-containing protein</fullName>
    </recommendedName>
</protein>
<proteinExistence type="predicted"/>
<dbReference type="Proteomes" id="UP001187682">
    <property type="component" value="Unassembled WGS sequence"/>
</dbReference>
<feature type="region of interest" description="Disordered" evidence="1">
    <location>
        <begin position="57"/>
        <end position="143"/>
    </location>
</feature>
<organism evidence="3 4">
    <name type="scientific">Cephalotrichum gorgonifer</name>
    <dbReference type="NCBI Taxonomy" id="2041049"/>
    <lineage>
        <taxon>Eukaryota</taxon>
        <taxon>Fungi</taxon>
        <taxon>Dikarya</taxon>
        <taxon>Ascomycota</taxon>
        <taxon>Pezizomycotina</taxon>
        <taxon>Sordariomycetes</taxon>
        <taxon>Hypocreomycetidae</taxon>
        <taxon>Microascales</taxon>
        <taxon>Microascaceae</taxon>
        <taxon>Cephalotrichum</taxon>
    </lineage>
</organism>
<evidence type="ECO:0000256" key="1">
    <source>
        <dbReference type="SAM" id="MobiDB-lite"/>
    </source>
</evidence>
<name>A0AAE8MUJ6_9PEZI</name>
<keyword evidence="4" id="KW-1185">Reference proteome</keyword>